<dbReference type="InterPro" id="IPR011251">
    <property type="entry name" value="Luciferase-like_dom"/>
</dbReference>
<dbReference type="Proteomes" id="UP001143362">
    <property type="component" value="Unassembled WGS sequence"/>
</dbReference>
<accession>A0ABT3TCU8</accession>
<dbReference type="NCBIfam" id="TIGR03620">
    <property type="entry name" value="F420_MSMEG_4141"/>
    <property type="match status" value="1"/>
</dbReference>
<dbReference type="InterPro" id="IPR050564">
    <property type="entry name" value="F420-G6PD/mer"/>
</dbReference>
<dbReference type="Pfam" id="PF00296">
    <property type="entry name" value="Bac_luciferase"/>
    <property type="match status" value="1"/>
</dbReference>
<evidence type="ECO:0000313" key="4">
    <source>
        <dbReference type="Proteomes" id="UP001143362"/>
    </source>
</evidence>
<dbReference type="EMBL" id="SHNN01000001">
    <property type="protein sequence ID" value="MCX2980121.1"/>
    <property type="molecule type" value="Genomic_DNA"/>
</dbReference>
<reference evidence="3" key="1">
    <citation type="submission" date="2019-02" db="EMBL/GenBank/DDBJ databases">
        <authorList>
            <person name="Li S.-H."/>
        </authorList>
    </citation>
    <scope>NUCLEOTIDE SEQUENCE</scope>
    <source>
        <strain evidence="3">IMCC14734</strain>
    </source>
</reference>
<dbReference type="SUPFAM" id="SSF51679">
    <property type="entry name" value="Bacterial luciferase-like"/>
    <property type="match status" value="1"/>
</dbReference>
<dbReference type="InterPro" id="IPR036661">
    <property type="entry name" value="Luciferase-like_sf"/>
</dbReference>
<evidence type="ECO:0000256" key="1">
    <source>
        <dbReference type="ARBA" id="ARBA00023002"/>
    </source>
</evidence>
<keyword evidence="1" id="KW-0560">Oxidoreductase</keyword>
<dbReference type="PANTHER" id="PTHR43244">
    <property type="match status" value="1"/>
</dbReference>
<keyword evidence="4" id="KW-1185">Reference proteome</keyword>
<protein>
    <submittedName>
        <fullName evidence="3">TIGR03620 family F420-dependent LLM class oxidoreductase</fullName>
    </submittedName>
</protein>
<name>A0ABT3TCU8_9GAMM</name>
<organism evidence="3 4">
    <name type="scientific">Candidatus Litorirhabdus singularis</name>
    <dbReference type="NCBI Taxonomy" id="2518993"/>
    <lineage>
        <taxon>Bacteria</taxon>
        <taxon>Pseudomonadati</taxon>
        <taxon>Pseudomonadota</taxon>
        <taxon>Gammaproteobacteria</taxon>
        <taxon>Cellvibrionales</taxon>
        <taxon>Halieaceae</taxon>
        <taxon>Candidatus Litorirhabdus</taxon>
    </lineage>
</organism>
<evidence type="ECO:0000259" key="2">
    <source>
        <dbReference type="Pfam" id="PF00296"/>
    </source>
</evidence>
<dbReference type="Gene3D" id="3.20.20.30">
    <property type="entry name" value="Luciferase-like domain"/>
    <property type="match status" value="1"/>
</dbReference>
<comment type="caution">
    <text evidence="3">The sequence shown here is derived from an EMBL/GenBank/DDBJ whole genome shotgun (WGS) entry which is preliminary data.</text>
</comment>
<evidence type="ECO:0000313" key="3">
    <source>
        <dbReference type="EMBL" id="MCX2980121.1"/>
    </source>
</evidence>
<sequence>MGREVVAAAFNIGKLGIWSWLDSSSYTEATEFAAATEAMGYTALWVPEAVGRDPFVMLAHLSAATKDLYLATGIANIYARDAMAMKSARHAVDELSGGRLVLGLGVSHAEMVSGLRQHEYQGPLTAMRGYLEQMEQALYVPALPQRSGPVLLGALRDRMLGLAAAAADGAHPYFVTPEHTARARKILGPDKLLAPEQKVLTIREPGPARSVARQHMATYLGLPNYRNNLLTLGFVAEDFEHGGSNRLVDAIVAWGDEHTIMARIEEHWQAGADHVALQCLRHDGEPGFEMDTVRAFAPRNGG</sequence>
<feature type="domain" description="Luciferase-like" evidence="2">
    <location>
        <begin position="21"/>
        <end position="183"/>
    </location>
</feature>
<dbReference type="PANTHER" id="PTHR43244:SF1">
    <property type="entry name" value="5,10-METHYLENETETRAHYDROMETHANOPTERIN REDUCTASE"/>
    <property type="match status" value="1"/>
</dbReference>
<dbReference type="InterPro" id="IPR019922">
    <property type="entry name" value="Lucif-like_OxRdatse_MSMEG_4141"/>
</dbReference>
<proteinExistence type="predicted"/>
<gene>
    <name evidence="3" type="ORF">EYC98_04485</name>
</gene>